<proteinExistence type="predicted"/>
<keyword evidence="4 5" id="KW-0472">Membrane</keyword>
<feature type="transmembrane region" description="Helical" evidence="5">
    <location>
        <begin position="179"/>
        <end position="196"/>
    </location>
</feature>
<evidence type="ECO:0000256" key="5">
    <source>
        <dbReference type="SAM" id="Phobius"/>
    </source>
</evidence>
<feature type="transmembrane region" description="Helical" evidence="5">
    <location>
        <begin position="12"/>
        <end position="30"/>
    </location>
</feature>
<feature type="transmembrane region" description="Helical" evidence="5">
    <location>
        <begin position="42"/>
        <end position="61"/>
    </location>
</feature>
<dbReference type="InterPro" id="IPR020846">
    <property type="entry name" value="MFS_dom"/>
</dbReference>
<reference evidence="7" key="1">
    <citation type="submission" date="2020-02" db="EMBL/GenBank/DDBJ databases">
        <authorList>
            <person name="Meier V. D."/>
        </authorList>
    </citation>
    <scope>NUCLEOTIDE SEQUENCE</scope>
    <source>
        <strain evidence="7">AVDCRST_MAG26</strain>
    </source>
</reference>
<dbReference type="SUPFAM" id="SSF103473">
    <property type="entry name" value="MFS general substrate transporter"/>
    <property type="match status" value="1"/>
</dbReference>
<dbReference type="Gene3D" id="1.20.1250.20">
    <property type="entry name" value="MFS general substrate transporter like domains"/>
    <property type="match status" value="1"/>
</dbReference>
<feature type="transmembrane region" description="Helical" evidence="5">
    <location>
        <begin position="156"/>
        <end position="173"/>
    </location>
</feature>
<dbReference type="PROSITE" id="PS50850">
    <property type="entry name" value="MFS"/>
    <property type="match status" value="1"/>
</dbReference>
<dbReference type="Pfam" id="PF07690">
    <property type="entry name" value="MFS_1"/>
    <property type="match status" value="1"/>
</dbReference>
<gene>
    <name evidence="7" type="ORF">AVDCRST_MAG26-388</name>
</gene>
<dbReference type="InterPro" id="IPR052528">
    <property type="entry name" value="Sugar_transport-like"/>
</dbReference>
<dbReference type="PANTHER" id="PTHR23526">
    <property type="entry name" value="INTEGRAL MEMBRANE TRANSPORT PROTEIN-RELATED"/>
    <property type="match status" value="1"/>
</dbReference>
<accession>A0A6J4HA46</accession>
<dbReference type="GO" id="GO:0022857">
    <property type="term" value="F:transmembrane transporter activity"/>
    <property type="evidence" value="ECO:0007669"/>
    <property type="project" value="InterPro"/>
</dbReference>
<dbReference type="GO" id="GO:0005886">
    <property type="term" value="C:plasma membrane"/>
    <property type="evidence" value="ECO:0007669"/>
    <property type="project" value="UniProtKB-SubCell"/>
</dbReference>
<sequence>ASVRGRYFGARGAMMSGAAMITGYGGAWLVDRGRAAGDEASVYAGLLVLAVVSGGLGSVLLSRQPEPAPSKGVRYGWRDLLLLPARHQRFRAWVGAFMVWQIGLGVAAPFFIAYGLTELKLPLQTLALMDTISALTGLVAQPYWGRLADRLGHRRVLLICMALVVPLPWNWLLATPTRIWPLFFNAILSGGLWAGLSMTQTNRLMEQAPAEGRGAYFAAFSVATGLAYTAASLAAGALVSTIGLDPVTFAGMTFHPYQAFFLLSGILRLAALVLGGRAI</sequence>
<feature type="transmembrane region" description="Helical" evidence="5">
    <location>
        <begin position="126"/>
        <end position="144"/>
    </location>
</feature>
<dbReference type="InterPro" id="IPR011701">
    <property type="entry name" value="MFS"/>
</dbReference>
<feature type="transmembrane region" description="Helical" evidence="5">
    <location>
        <begin position="92"/>
        <end position="114"/>
    </location>
</feature>
<evidence type="ECO:0000256" key="1">
    <source>
        <dbReference type="ARBA" id="ARBA00004651"/>
    </source>
</evidence>
<dbReference type="AlphaFoldDB" id="A0A6J4HA46"/>
<evidence type="ECO:0000256" key="3">
    <source>
        <dbReference type="ARBA" id="ARBA00022989"/>
    </source>
</evidence>
<protein>
    <recommendedName>
        <fullName evidence="6">Major facilitator superfamily (MFS) profile domain-containing protein</fullName>
    </recommendedName>
</protein>
<dbReference type="InterPro" id="IPR036259">
    <property type="entry name" value="MFS_trans_sf"/>
</dbReference>
<feature type="transmembrane region" description="Helical" evidence="5">
    <location>
        <begin position="259"/>
        <end position="276"/>
    </location>
</feature>
<evidence type="ECO:0000259" key="6">
    <source>
        <dbReference type="PROSITE" id="PS50850"/>
    </source>
</evidence>
<evidence type="ECO:0000256" key="4">
    <source>
        <dbReference type="ARBA" id="ARBA00023136"/>
    </source>
</evidence>
<feature type="transmembrane region" description="Helical" evidence="5">
    <location>
        <begin position="216"/>
        <end position="239"/>
    </location>
</feature>
<name>A0A6J4HA46_9CHLR</name>
<comment type="subcellular location">
    <subcellularLocation>
        <location evidence="1">Cell membrane</location>
        <topology evidence="1">Multi-pass membrane protein</topology>
    </subcellularLocation>
</comment>
<feature type="non-terminal residue" evidence="7">
    <location>
        <position position="1"/>
    </location>
</feature>
<evidence type="ECO:0000256" key="2">
    <source>
        <dbReference type="ARBA" id="ARBA00022692"/>
    </source>
</evidence>
<feature type="domain" description="Major facilitator superfamily (MFS) profile" evidence="6">
    <location>
        <begin position="81"/>
        <end position="279"/>
    </location>
</feature>
<keyword evidence="3 5" id="KW-1133">Transmembrane helix</keyword>
<keyword evidence="2 5" id="KW-0812">Transmembrane</keyword>
<dbReference type="PANTHER" id="PTHR23526:SF2">
    <property type="entry name" value="MAJOR FACILITATOR SUPERFAMILY (MFS) PROFILE DOMAIN-CONTAINING PROTEIN"/>
    <property type="match status" value="1"/>
</dbReference>
<organism evidence="7">
    <name type="scientific">uncultured Chloroflexia bacterium</name>
    <dbReference type="NCBI Taxonomy" id="1672391"/>
    <lineage>
        <taxon>Bacteria</taxon>
        <taxon>Bacillati</taxon>
        <taxon>Chloroflexota</taxon>
        <taxon>Chloroflexia</taxon>
        <taxon>environmental samples</taxon>
    </lineage>
</organism>
<dbReference type="EMBL" id="CADCTK010000093">
    <property type="protein sequence ID" value="CAA9217648.1"/>
    <property type="molecule type" value="Genomic_DNA"/>
</dbReference>
<evidence type="ECO:0000313" key="7">
    <source>
        <dbReference type="EMBL" id="CAA9217648.1"/>
    </source>
</evidence>